<dbReference type="InterPro" id="IPR016181">
    <property type="entry name" value="Acyl_CoA_acyltransferase"/>
</dbReference>
<evidence type="ECO:0000259" key="6">
    <source>
        <dbReference type="PROSITE" id="PS51186"/>
    </source>
</evidence>
<organism evidence="7 8">
    <name type="scientific">Laspinema olomoucense D3b</name>
    <dbReference type="NCBI Taxonomy" id="2953688"/>
    <lineage>
        <taxon>Bacteria</taxon>
        <taxon>Bacillati</taxon>
        <taxon>Cyanobacteriota</taxon>
        <taxon>Cyanophyceae</taxon>
        <taxon>Oscillatoriophycideae</taxon>
        <taxon>Oscillatoriales</taxon>
        <taxon>Laspinemataceae</taxon>
        <taxon>Laspinema</taxon>
        <taxon>Laspinema olomoucense</taxon>
    </lineage>
</organism>
<evidence type="ECO:0000256" key="3">
    <source>
        <dbReference type="ARBA" id="ARBA00020586"/>
    </source>
</evidence>
<evidence type="ECO:0000313" key="7">
    <source>
        <dbReference type="EMBL" id="MCT7976599.1"/>
    </source>
</evidence>
<dbReference type="SMART" id="SM01006">
    <property type="entry name" value="AlcB"/>
    <property type="match status" value="1"/>
</dbReference>
<dbReference type="EMBL" id="JAMXFA010000003">
    <property type="protein sequence ID" value="MCT7976599.1"/>
    <property type="molecule type" value="Genomic_DNA"/>
</dbReference>
<comment type="caution">
    <text evidence="7">The sequence shown here is derived from an EMBL/GenBank/DDBJ whole genome shotgun (WGS) entry which is preliminary data.</text>
</comment>
<evidence type="ECO:0000256" key="1">
    <source>
        <dbReference type="ARBA" id="ARBA00003818"/>
    </source>
</evidence>
<dbReference type="PROSITE" id="PS51186">
    <property type="entry name" value="GNAT"/>
    <property type="match status" value="1"/>
</dbReference>
<keyword evidence="4" id="KW-0046">Antibiotic resistance</keyword>
<dbReference type="Proteomes" id="UP001525961">
    <property type="component" value="Unassembled WGS sequence"/>
</dbReference>
<dbReference type="SUPFAM" id="SSF55729">
    <property type="entry name" value="Acyl-CoA N-acyltransferases (Nat)"/>
    <property type="match status" value="1"/>
</dbReference>
<comment type="function">
    <text evidence="1">Acyltransferase required for the direct transfer of medium- to long-chain fatty acyl moieties from a carrier protein (MbtL) on to the epsilon-amino group of lysine residue in the mycobactin core.</text>
</comment>
<name>A0ABT2N1P0_9CYAN</name>
<dbReference type="PANTHER" id="PTHR31438">
    <property type="entry name" value="LYSINE N-ACYLTRANSFERASE C17G9.06C-RELATED"/>
    <property type="match status" value="1"/>
</dbReference>
<evidence type="ECO:0000256" key="4">
    <source>
        <dbReference type="ARBA" id="ARBA00023251"/>
    </source>
</evidence>
<feature type="domain" description="N-acetyltransferase" evidence="6">
    <location>
        <begin position="36"/>
        <end position="199"/>
    </location>
</feature>
<reference evidence="7 8" key="1">
    <citation type="journal article" date="2022" name="Front. Microbiol.">
        <title>High genomic differentiation and limited gene flow indicate recent cryptic speciation within the genus Laspinema (cyanobacteria).</title>
        <authorList>
            <person name="Stanojkovic A."/>
            <person name="Skoupy S."/>
            <person name="Skaloud P."/>
            <person name="Dvorak P."/>
        </authorList>
    </citation>
    <scope>NUCLEOTIDE SEQUENCE [LARGE SCALE GENOMIC DNA]</scope>
    <source>
        <strain evidence="7 8">D3b</strain>
    </source>
</reference>
<comment type="pathway">
    <text evidence="2">Siderophore biosynthesis.</text>
</comment>
<evidence type="ECO:0000256" key="5">
    <source>
        <dbReference type="ARBA" id="ARBA00031122"/>
    </source>
</evidence>
<dbReference type="InterPro" id="IPR000182">
    <property type="entry name" value="GNAT_dom"/>
</dbReference>
<proteinExistence type="predicted"/>
<dbReference type="PANTHER" id="PTHR31438:SF1">
    <property type="entry name" value="LYSINE N-ACYLTRANSFERASE C17G9.06C-RELATED"/>
    <property type="match status" value="1"/>
</dbReference>
<protein>
    <recommendedName>
        <fullName evidence="3">Lysine N-acyltransferase MbtK</fullName>
    </recommendedName>
    <alternativeName>
        <fullName evidence="5">Mycobactin synthase protein K</fullName>
    </alternativeName>
</protein>
<sequence length="207" mass="24356">MTQGIEEYQNSMASIELEKNPGFAYQKHDSTLNKTIAFRKVQLGEDLRRIHQWMNQPHVIPFWNLGLDLDKMQSHLERAIADTHQTLYIGYFDGVPMSYWESYWTKDDIIAKCYQPHPEDQGIHLLIGEPDYLGKGYALPLLKAMTAFQLQHLATQKIVTEPDIRNQKMIHVFERCGFEFQREITLPDKQAALMFCSRDRFMEKWES</sequence>
<dbReference type="RefSeq" id="WP_261200076.1">
    <property type="nucleotide sequence ID" value="NZ_JAMXFA010000003.1"/>
</dbReference>
<dbReference type="Gene3D" id="3.40.630.30">
    <property type="match status" value="1"/>
</dbReference>
<accession>A0ABT2N1P0</accession>
<dbReference type="Pfam" id="PF13523">
    <property type="entry name" value="Acetyltransf_8"/>
    <property type="match status" value="1"/>
</dbReference>
<evidence type="ECO:0000256" key="2">
    <source>
        <dbReference type="ARBA" id="ARBA00004924"/>
    </source>
</evidence>
<keyword evidence="8" id="KW-1185">Reference proteome</keyword>
<gene>
    <name evidence="7" type="ORF">NG792_02525</name>
</gene>
<dbReference type="InterPro" id="IPR019432">
    <property type="entry name" value="Acyltransferase_MbtK/IucB-like"/>
</dbReference>
<evidence type="ECO:0000313" key="8">
    <source>
        <dbReference type="Proteomes" id="UP001525961"/>
    </source>
</evidence>